<comment type="caution">
    <text evidence="1">The sequence shown here is derived from an EMBL/GenBank/DDBJ whole genome shotgun (WGS) entry which is preliminary data.</text>
</comment>
<gene>
    <name evidence="1" type="ORF">GRI75_03365</name>
</gene>
<accession>A0A6I4UPM0</accession>
<dbReference type="OrthoDB" id="7504757at2"/>
<sequence>MRRFVLLLCSALPACGETEAEPPAPTVVPQAITYPDIEANDLFGAGCAYASGASMAPIVLANADQAAMKIGGRIQRFVVDPESEGAVLGSRTRYLAEDRVLYLTVEGEGTQAGDETVNFTGSVRLVDGAGAELYATIGTVQCGS</sequence>
<organism evidence="1 2">
    <name type="scientific">Croceibacterium soli</name>
    <dbReference type="NCBI Taxonomy" id="1739690"/>
    <lineage>
        <taxon>Bacteria</taxon>
        <taxon>Pseudomonadati</taxon>
        <taxon>Pseudomonadota</taxon>
        <taxon>Alphaproteobacteria</taxon>
        <taxon>Sphingomonadales</taxon>
        <taxon>Erythrobacteraceae</taxon>
        <taxon>Croceibacterium</taxon>
    </lineage>
</organism>
<keyword evidence="2" id="KW-1185">Reference proteome</keyword>
<reference evidence="1 2" key="1">
    <citation type="submission" date="2019-12" db="EMBL/GenBank/DDBJ databases">
        <title>Genomic-based taxomic classification of the family Erythrobacteraceae.</title>
        <authorList>
            <person name="Xu L."/>
        </authorList>
    </citation>
    <scope>NUCLEOTIDE SEQUENCE [LARGE SCALE GENOMIC DNA]</scope>
    <source>
        <strain evidence="1 2">MCCC 1K02066</strain>
    </source>
</reference>
<dbReference type="Proteomes" id="UP000469159">
    <property type="component" value="Unassembled WGS sequence"/>
</dbReference>
<protein>
    <recommendedName>
        <fullName evidence="3">Lipoprotein</fullName>
    </recommendedName>
</protein>
<evidence type="ECO:0000313" key="2">
    <source>
        <dbReference type="Proteomes" id="UP000469159"/>
    </source>
</evidence>
<dbReference type="EMBL" id="WTYK01000002">
    <property type="protein sequence ID" value="MXP40688.1"/>
    <property type="molecule type" value="Genomic_DNA"/>
</dbReference>
<dbReference type="RefSeq" id="WP_160745560.1">
    <property type="nucleotide sequence ID" value="NZ_WTYK01000002.1"/>
</dbReference>
<evidence type="ECO:0008006" key="3">
    <source>
        <dbReference type="Google" id="ProtNLM"/>
    </source>
</evidence>
<name>A0A6I4UPM0_9SPHN</name>
<dbReference type="AlphaFoldDB" id="A0A6I4UPM0"/>
<proteinExistence type="predicted"/>
<evidence type="ECO:0000313" key="1">
    <source>
        <dbReference type="EMBL" id="MXP40688.1"/>
    </source>
</evidence>